<dbReference type="EMBL" id="JARGYC010000041">
    <property type="protein sequence ID" value="MDF0602068.1"/>
    <property type="molecule type" value="Genomic_DNA"/>
</dbReference>
<keyword evidence="1" id="KW-0732">Signal</keyword>
<dbReference type="AlphaFoldDB" id="A0AAE3NRA6"/>
<gene>
    <name evidence="2" type="ORF">P1J78_15100</name>
</gene>
<comment type="caution">
    <text evidence="2">The sequence shown here is derived from an EMBL/GenBank/DDBJ whole genome shotgun (WGS) entry which is preliminary data.</text>
</comment>
<name>A0AAE3NRA6_9RHOB</name>
<organism evidence="2 3">
    <name type="scientific">Psychromarinibacter sediminicola</name>
    <dbReference type="NCBI Taxonomy" id="3033385"/>
    <lineage>
        <taxon>Bacteria</taxon>
        <taxon>Pseudomonadati</taxon>
        <taxon>Pseudomonadota</taxon>
        <taxon>Alphaproteobacteria</taxon>
        <taxon>Rhodobacterales</taxon>
        <taxon>Paracoccaceae</taxon>
        <taxon>Psychromarinibacter</taxon>
    </lineage>
</organism>
<keyword evidence="3" id="KW-1185">Reference proteome</keyword>
<feature type="chain" id="PRO_5042114433" evidence="1">
    <location>
        <begin position="23"/>
        <end position="146"/>
    </location>
</feature>
<evidence type="ECO:0000313" key="3">
    <source>
        <dbReference type="Proteomes" id="UP001220964"/>
    </source>
</evidence>
<dbReference type="Proteomes" id="UP001220964">
    <property type="component" value="Unassembled WGS sequence"/>
</dbReference>
<feature type="signal peptide" evidence="1">
    <location>
        <begin position="1"/>
        <end position="22"/>
    </location>
</feature>
<proteinExistence type="predicted"/>
<reference evidence="2" key="1">
    <citation type="submission" date="2023-03" db="EMBL/GenBank/DDBJ databases">
        <title>Multiphase analysis and comparison of six strains from genera Psychromarinibacter, Lutimaribacter, and Maritimibacter, including a novel species: Psychromarinibacter sediminicola sp. nov.</title>
        <authorList>
            <person name="Wang Y.-H."/>
            <person name="Ye M.-Q."/>
            <person name="Du Z.-J."/>
        </authorList>
    </citation>
    <scope>NUCLEOTIDE SEQUENCE</scope>
    <source>
        <strain evidence="2">C21-152</strain>
    </source>
</reference>
<protein>
    <submittedName>
        <fullName evidence="2">Uncharacterized protein</fullName>
    </submittedName>
</protein>
<dbReference type="RefSeq" id="WP_275568205.1">
    <property type="nucleotide sequence ID" value="NZ_JARGYC010000041.1"/>
</dbReference>
<accession>A0AAE3NRA6</accession>
<sequence length="146" mass="15473">MTMRSSSIAILAAGALACPANALTPAMPQCSRAELAPQETGYEGYAYSIAGNGFVSYERRLLGGGRWEFILEHCPSRQRLTVFVTGGDESLNRQSLYNAIAPVLAASESEKAYTLQDLGRLARDAGAEAGVARAGYLSCVCAQLGY</sequence>
<evidence type="ECO:0000256" key="1">
    <source>
        <dbReference type="SAM" id="SignalP"/>
    </source>
</evidence>
<dbReference type="PROSITE" id="PS51257">
    <property type="entry name" value="PROKAR_LIPOPROTEIN"/>
    <property type="match status" value="1"/>
</dbReference>
<evidence type="ECO:0000313" key="2">
    <source>
        <dbReference type="EMBL" id="MDF0602068.1"/>
    </source>
</evidence>